<keyword evidence="5 8" id="KW-0406">Ion transport</keyword>
<dbReference type="GO" id="GO:0042777">
    <property type="term" value="P:proton motive force-driven plasma membrane ATP synthesis"/>
    <property type="evidence" value="ECO:0007669"/>
    <property type="project" value="UniProtKB-UniRule"/>
</dbReference>
<gene>
    <name evidence="8" type="primary">atpE</name>
    <name evidence="9" type="ORF">MSTHT_2273</name>
</gene>
<evidence type="ECO:0000256" key="3">
    <source>
        <dbReference type="ARBA" id="ARBA00022475"/>
    </source>
</evidence>
<accession>A0A0E3KQ92</accession>
<dbReference type="OrthoDB" id="4691at2157"/>
<evidence type="ECO:0000256" key="7">
    <source>
        <dbReference type="ARBA" id="ARBA00023310"/>
    </source>
</evidence>
<dbReference type="HAMAP" id="MF_00311">
    <property type="entry name" value="ATP_synth_E_arch"/>
    <property type="match status" value="1"/>
</dbReference>
<evidence type="ECO:0000256" key="2">
    <source>
        <dbReference type="ARBA" id="ARBA00022448"/>
    </source>
</evidence>
<dbReference type="Pfam" id="PF01991">
    <property type="entry name" value="vATP-synt_E"/>
    <property type="match status" value="1"/>
</dbReference>
<organism evidence="9 10">
    <name type="scientific">Methanosarcina thermophila (strain ATCC 43570 / DSM 1825 / OCM 12 / VKM B-1830 / TM-1)</name>
    <dbReference type="NCBI Taxonomy" id="523844"/>
    <lineage>
        <taxon>Archaea</taxon>
        <taxon>Methanobacteriati</taxon>
        <taxon>Methanobacteriota</taxon>
        <taxon>Stenosarchaea group</taxon>
        <taxon>Methanomicrobia</taxon>
        <taxon>Methanosarcinales</taxon>
        <taxon>Methanosarcinaceae</taxon>
        <taxon>Methanosarcina</taxon>
    </lineage>
</organism>
<dbReference type="AlphaFoldDB" id="A0A0E3KQ92"/>
<dbReference type="GeneID" id="41602321"/>
<dbReference type="GO" id="GO:0046961">
    <property type="term" value="F:proton-transporting ATPase activity, rotational mechanism"/>
    <property type="evidence" value="ECO:0007669"/>
    <property type="project" value="InterPro"/>
</dbReference>
<dbReference type="GO" id="GO:0046933">
    <property type="term" value="F:proton-transporting ATP synthase activity, rotational mechanism"/>
    <property type="evidence" value="ECO:0007669"/>
    <property type="project" value="UniProtKB-UniRule"/>
</dbReference>
<keyword evidence="9" id="KW-0378">Hydrolase</keyword>
<reference evidence="9 10" key="1">
    <citation type="submission" date="2014-07" db="EMBL/GenBank/DDBJ databases">
        <title>Methanogenic archaea and the global carbon cycle.</title>
        <authorList>
            <person name="Henriksen J.R."/>
            <person name="Luke J."/>
            <person name="Reinhart S."/>
            <person name="Benedict M.N."/>
            <person name="Youngblut N.D."/>
            <person name="Metcalf M.E."/>
            <person name="Whitaker R.J."/>
            <person name="Metcalf W.W."/>
        </authorList>
    </citation>
    <scope>NUCLEOTIDE SEQUENCE [LARGE SCALE GENOMIC DNA]</scope>
    <source>
        <strain evidence="10">ATCC 43570 / DSM 1825 / OCM 12 / VKM B-1830 / TM-1</strain>
    </source>
</reference>
<keyword evidence="7 8" id="KW-0066">ATP synthesis</keyword>
<dbReference type="InterPro" id="IPR002842">
    <property type="entry name" value="ATPase_V1_Esu"/>
</dbReference>
<keyword evidence="3 8" id="KW-1003">Cell membrane</keyword>
<dbReference type="NCBIfam" id="NF002629">
    <property type="entry name" value="PRK02292.1"/>
    <property type="match status" value="1"/>
</dbReference>
<evidence type="ECO:0000313" key="10">
    <source>
        <dbReference type="Proteomes" id="UP000066529"/>
    </source>
</evidence>
<evidence type="ECO:0000256" key="6">
    <source>
        <dbReference type="ARBA" id="ARBA00023136"/>
    </source>
</evidence>
<evidence type="ECO:0000256" key="4">
    <source>
        <dbReference type="ARBA" id="ARBA00022781"/>
    </source>
</evidence>
<dbReference type="GO" id="GO:0016787">
    <property type="term" value="F:hydrolase activity"/>
    <property type="evidence" value="ECO:0007669"/>
    <property type="project" value="UniProtKB-KW"/>
</dbReference>
<proteinExistence type="inferred from homology"/>
<dbReference type="KEGG" id="mthr:MSTHT_2273"/>
<keyword evidence="2 8" id="KW-0813">Transport</keyword>
<dbReference type="STRING" id="523844.MSTHT_2273"/>
<comment type="subunit">
    <text evidence="8">Has multiple subunits with at least A(3), B(3), C, D, E, F, H, I and proteolipid K(x).</text>
</comment>
<dbReference type="HOGENOM" id="CLU_120786_0_0_2"/>
<keyword evidence="6 8" id="KW-0472">Membrane</keyword>
<dbReference type="Gene3D" id="3.30.2320.30">
    <property type="entry name" value="ATP synthase, E subunit, C-terminal"/>
    <property type="match status" value="1"/>
</dbReference>
<dbReference type="SUPFAM" id="SSF160527">
    <property type="entry name" value="V-type ATPase subunit E-like"/>
    <property type="match status" value="1"/>
</dbReference>
<dbReference type="InterPro" id="IPR038495">
    <property type="entry name" value="ATPase_E_C"/>
</dbReference>
<evidence type="ECO:0000256" key="1">
    <source>
        <dbReference type="ARBA" id="ARBA00005901"/>
    </source>
</evidence>
<comment type="similarity">
    <text evidence="1 8">Belongs to the V-ATPase E subunit family.</text>
</comment>
<dbReference type="RefSeq" id="WP_048167995.1">
    <property type="nucleotide sequence ID" value="NZ_CP009501.1"/>
</dbReference>
<sequence length="183" mass="20561">MGLEIVVKDIQEGARAEVSRIKAEGDAKASEIINEAKEIQKKMLGDSLAKAEEDLRNLHQQVISSANLEVKRITLNKRKELLDKVYNQTVEKIKSMPASKKEELLKHILNKYEASGARVYSSKDSEEIVKKLTSLTYAGNIDCIGGVILENEDGSIRLDFTYDSILKDVYERSLKQISDILYG</sequence>
<comment type="subcellular location">
    <subcellularLocation>
        <location evidence="8">Cell membrane</location>
        <topology evidence="8">Peripheral membrane protein</topology>
    </subcellularLocation>
</comment>
<protein>
    <recommendedName>
        <fullName evidence="8">A-type ATP synthase subunit E</fullName>
    </recommendedName>
</protein>
<dbReference type="PATRIC" id="fig|523844.20.peg.2784"/>
<evidence type="ECO:0000256" key="8">
    <source>
        <dbReference type="HAMAP-Rule" id="MF_00311"/>
    </source>
</evidence>
<comment type="function">
    <text evidence="8">Component of the A-type ATP synthase that produces ATP from ADP in the presence of a proton gradient across the membrane.</text>
</comment>
<name>A0A0E3KQ92_METTT</name>
<dbReference type="GO" id="GO:0005886">
    <property type="term" value="C:plasma membrane"/>
    <property type="evidence" value="ECO:0007669"/>
    <property type="project" value="UniProtKB-SubCell"/>
</dbReference>
<evidence type="ECO:0000313" key="9">
    <source>
        <dbReference type="EMBL" id="AKB14031.1"/>
    </source>
</evidence>
<dbReference type="GO" id="GO:0033178">
    <property type="term" value="C:proton-transporting two-sector ATPase complex, catalytic domain"/>
    <property type="evidence" value="ECO:0007669"/>
    <property type="project" value="InterPro"/>
</dbReference>
<keyword evidence="4 8" id="KW-0375">Hydrogen ion transport</keyword>
<evidence type="ECO:0000256" key="5">
    <source>
        <dbReference type="ARBA" id="ARBA00023065"/>
    </source>
</evidence>
<dbReference type="Proteomes" id="UP000066529">
    <property type="component" value="Chromosome"/>
</dbReference>
<dbReference type="EMBL" id="CP009501">
    <property type="protein sequence ID" value="AKB14031.1"/>
    <property type="molecule type" value="Genomic_DNA"/>
</dbReference>
<dbReference type="GO" id="GO:0005524">
    <property type="term" value="F:ATP binding"/>
    <property type="evidence" value="ECO:0007669"/>
    <property type="project" value="UniProtKB-UniRule"/>
</dbReference>